<dbReference type="EMBL" id="CP036347">
    <property type="protein sequence ID" value="QDU02113.1"/>
    <property type="molecule type" value="Genomic_DNA"/>
</dbReference>
<dbReference type="Proteomes" id="UP000320722">
    <property type="component" value="Chromosome"/>
</dbReference>
<accession>A0A517WA24</accession>
<proteinExistence type="predicted"/>
<protein>
    <submittedName>
        <fullName evidence="1">Uncharacterized protein</fullName>
    </submittedName>
</protein>
<organism evidence="1 2">
    <name type="scientific">Gimesia chilikensis</name>
    <dbReference type="NCBI Taxonomy" id="2605989"/>
    <lineage>
        <taxon>Bacteria</taxon>
        <taxon>Pseudomonadati</taxon>
        <taxon>Planctomycetota</taxon>
        <taxon>Planctomycetia</taxon>
        <taxon>Planctomycetales</taxon>
        <taxon>Planctomycetaceae</taxon>
        <taxon>Gimesia</taxon>
    </lineage>
</organism>
<evidence type="ECO:0000313" key="1">
    <source>
        <dbReference type="EMBL" id="QDU02113.1"/>
    </source>
</evidence>
<gene>
    <name evidence="1" type="ORF">V6x_18140</name>
</gene>
<name>A0A517WA24_9PLAN</name>
<evidence type="ECO:0000313" key="2">
    <source>
        <dbReference type="Proteomes" id="UP000320722"/>
    </source>
</evidence>
<reference evidence="1 2" key="1">
    <citation type="submission" date="2019-02" db="EMBL/GenBank/DDBJ databases">
        <title>Deep-cultivation of Planctomycetes and their phenomic and genomic characterization uncovers novel biology.</title>
        <authorList>
            <person name="Wiegand S."/>
            <person name="Jogler M."/>
            <person name="Boedeker C."/>
            <person name="Pinto D."/>
            <person name="Vollmers J."/>
            <person name="Rivas-Marin E."/>
            <person name="Kohn T."/>
            <person name="Peeters S.H."/>
            <person name="Heuer A."/>
            <person name="Rast P."/>
            <person name="Oberbeckmann S."/>
            <person name="Bunk B."/>
            <person name="Jeske O."/>
            <person name="Meyerdierks A."/>
            <person name="Storesund J.E."/>
            <person name="Kallscheuer N."/>
            <person name="Luecker S."/>
            <person name="Lage O.M."/>
            <person name="Pohl T."/>
            <person name="Merkel B.J."/>
            <person name="Hornburger P."/>
            <person name="Mueller R.-W."/>
            <person name="Bruemmer F."/>
            <person name="Labrenz M."/>
            <person name="Spormann A.M."/>
            <person name="Op den Camp H."/>
            <person name="Overmann J."/>
            <person name="Amann R."/>
            <person name="Jetten M.S.M."/>
            <person name="Mascher T."/>
            <person name="Medema M.H."/>
            <person name="Devos D.P."/>
            <person name="Kaster A.-K."/>
            <person name="Ovreas L."/>
            <person name="Rohde M."/>
            <person name="Galperin M.Y."/>
            <person name="Jogler C."/>
        </authorList>
    </citation>
    <scope>NUCLEOTIDE SEQUENCE [LARGE SCALE GENOMIC DNA]</scope>
    <source>
        <strain evidence="1 2">V6</strain>
    </source>
</reference>
<dbReference type="RefSeq" id="WP_145038633.1">
    <property type="nucleotide sequence ID" value="NZ_CP036347.1"/>
</dbReference>
<dbReference type="AlphaFoldDB" id="A0A517WA24"/>
<sequence>MDGIARIDTVAAYFEVWLDPELFPVPKMKVKVLDRANNDFLAVPNLHRWNPASGSPECLSGLGDSIQSALEDLLKHYVADAREQRPDSGYQENDFVWSASEDF</sequence>